<gene>
    <name evidence="1" type="ORF">GXP67_06190</name>
</gene>
<dbReference type="InterPro" id="IPR035986">
    <property type="entry name" value="PKD_dom_sf"/>
</dbReference>
<dbReference type="RefSeq" id="WP_162442339.1">
    <property type="nucleotide sequence ID" value="NZ_CP048222.1"/>
</dbReference>
<evidence type="ECO:0000313" key="2">
    <source>
        <dbReference type="Proteomes" id="UP000480178"/>
    </source>
</evidence>
<dbReference type="SUPFAM" id="SSF49299">
    <property type="entry name" value="PKD domain"/>
    <property type="match status" value="1"/>
</dbReference>
<dbReference type="AlphaFoldDB" id="A0A6C0GE81"/>
<organism evidence="1 2">
    <name type="scientific">Rhodocytophaga rosea</name>
    <dbReference type="NCBI Taxonomy" id="2704465"/>
    <lineage>
        <taxon>Bacteria</taxon>
        <taxon>Pseudomonadati</taxon>
        <taxon>Bacteroidota</taxon>
        <taxon>Cytophagia</taxon>
        <taxon>Cytophagales</taxon>
        <taxon>Rhodocytophagaceae</taxon>
        <taxon>Rhodocytophaga</taxon>
    </lineage>
</organism>
<dbReference type="Pfam" id="PF22352">
    <property type="entry name" value="K319L-like_PKD"/>
    <property type="match status" value="1"/>
</dbReference>
<protein>
    <recommendedName>
        <fullName evidence="3">PKD domain-containing protein</fullName>
    </recommendedName>
</protein>
<dbReference type="Proteomes" id="UP000480178">
    <property type="component" value="Chromosome"/>
</dbReference>
<evidence type="ECO:0000313" key="1">
    <source>
        <dbReference type="EMBL" id="QHT66276.1"/>
    </source>
</evidence>
<dbReference type="Gene3D" id="2.60.40.10">
    <property type="entry name" value="Immunoglobulins"/>
    <property type="match status" value="1"/>
</dbReference>
<name>A0A6C0GE81_9BACT</name>
<dbReference type="EMBL" id="CP048222">
    <property type="protein sequence ID" value="QHT66276.1"/>
    <property type="molecule type" value="Genomic_DNA"/>
</dbReference>
<accession>A0A6C0GE81</accession>
<sequence>MKTSKQLSDHTFFNISSIFLPKLITHSFGKANAFCQSYVFLLAIGLLILTAACKKDDTVVPKPEPQPKVTADAGTNQSAKVGVIVSLDGSKSKDSKGTVLNYNWVFTKKPSNSTATITNATTVNPAFAGDLAGEYEVELTVSNANGQAKDKALVTITPADLVTLGGEISTDRVLENINPDPTKPDYLVTASLIVKAKLTIKPGVVIEFEADKGMHIYPQGTLITKGTQQERIVFTGKSKTAGFWKGILVQSNTLENELEFATVEFGGSSSYAELLADVKTNVALAGSATTASSLKIANSLFAFSGGYGLYVQGASELAAFSANGFSKNTGGAIYLPSNQVHKLDAASTFSGNNGMNGVETSGTLNHTGEVTWPDLMDGSSYYISSDITVQSGLKIAAGATLEFREGLVMRVDGGYLNAIGTPTNKITFTARTKTANQNWGGLLFNTAHESNKLQYTEVSYAGNKQIPNFGNETANITITNTGKVSVIQSDIHYGLGWGVVAFTDLGAKINSDVTTANTFFNLTKGPAKLTFQEAPTTTIAGEWVNQWSFDRGYAIDDKFYNRQTNQWFRGATTPWTMNPNAGFGLKISENGSYIWTIAEHGPWAGCGNPYSAEYITGNVSASGNNLTFQENYWRSKFYNPCDQSQSVDTDVQPSGMTLRYEINRMYNTLTGEGYWELKITNPDNSSFKYYKR</sequence>
<dbReference type="KEGG" id="rhoz:GXP67_06190"/>
<evidence type="ECO:0008006" key="3">
    <source>
        <dbReference type="Google" id="ProtNLM"/>
    </source>
</evidence>
<keyword evidence="2" id="KW-1185">Reference proteome</keyword>
<proteinExistence type="predicted"/>
<reference evidence="1 2" key="1">
    <citation type="submission" date="2020-01" db="EMBL/GenBank/DDBJ databases">
        <authorList>
            <person name="Kim M.K."/>
        </authorList>
    </citation>
    <scope>NUCLEOTIDE SEQUENCE [LARGE SCALE GENOMIC DNA]</scope>
    <source>
        <strain evidence="1 2">172606-1</strain>
    </source>
</reference>
<dbReference type="InterPro" id="IPR013783">
    <property type="entry name" value="Ig-like_fold"/>
</dbReference>